<dbReference type="Gene3D" id="3.40.50.300">
    <property type="entry name" value="P-loop containing nucleotide triphosphate hydrolases"/>
    <property type="match status" value="1"/>
</dbReference>
<dbReference type="SUPFAM" id="SSF52540">
    <property type="entry name" value="P-loop containing nucleoside triphosphate hydrolases"/>
    <property type="match status" value="1"/>
</dbReference>
<dbReference type="PANTHER" id="PTHR11630">
    <property type="entry name" value="DNA REPLICATION LICENSING FACTOR MCM FAMILY MEMBER"/>
    <property type="match status" value="1"/>
</dbReference>
<gene>
    <name evidence="8" type="ORF">P3X46_034051</name>
</gene>
<dbReference type="EMBL" id="JARPOI010000236">
    <property type="protein sequence ID" value="KAJ9129152.1"/>
    <property type="molecule type" value="Genomic_DNA"/>
</dbReference>
<evidence type="ECO:0000259" key="7">
    <source>
        <dbReference type="PROSITE" id="PS50051"/>
    </source>
</evidence>
<feature type="domain" description="MCM C-terminal AAA(+) ATPase" evidence="7">
    <location>
        <begin position="274"/>
        <end position="386"/>
    </location>
</feature>
<evidence type="ECO:0000256" key="2">
    <source>
        <dbReference type="ARBA" id="ARBA00022741"/>
    </source>
</evidence>
<evidence type="ECO:0000256" key="5">
    <source>
        <dbReference type="RuleBase" id="RU004070"/>
    </source>
</evidence>
<evidence type="ECO:0000256" key="3">
    <source>
        <dbReference type="ARBA" id="ARBA00022840"/>
    </source>
</evidence>
<organism evidence="8 9">
    <name type="scientific">Hevea brasiliensis</name>
    <name type="common">Para rubber tree</name>
    <name type="synonym">Siphonia brasiliensis</name>
    <dbReference type="NCBI Taxonomy" id="3981"/>
    <lineage>
        <taxon>Eukaryota</taxon>
        <taxon>Viridiplantae</taxon>
        <taxon>Streptophyta</taxon>
        <taxon>Embryophyta</taxon>
        <taxon>Tracheophyta</taxon>
        <taxon>Spermatophyta</taxon>
        <taxon>Magnoliopsida</taxon>
        <taxon>eudicotyledons</taxon>
        <taxon>Gunneridae</taxon>
        <taxon>Pentapetalae</taxon>
        <taxon>rosids</taxon>
        <taxon>fabids</taxon>
        <taxon>Malpighiales</taxon>
        <taxon>Euphorbiaceae</taxon>
        <taxon>Crotonoideae</taxon>
        <taxon>Micrandreae</taxon>
        <taxon>Hevea</taxon>
    </lineage>
</organism>
<keyword evidence="2 5" id="KW-0547">Nucleotide-binding</keyword>
<feature type="compositionally biased region" description="Basic and acidic residues" evidence="6">
    <location>
        <begin position="62"/>
        <end position="87"/>
    </location>
</feature>
<dbReference type="EC" id="3.6.4.12" evidence="1"/>
<dbReference type="Pfam" id="PF17855">
    <property type="entry name" value="MCM_lid"/>
    <property type="match status" value="1"/>
</dbReference>
<keyword evidence="3 5" id="KW-0067">ATP-binding</keyword>
<dbReference type="InterPro" id="IPR041562">
    <property type="entry name" value="MCM_lid"/>
</dbReference>
<dbReference type="Pfam" id="PF23669">
    <property type="entry name" value="WHD_MCM2"/>
    <property type="match status" value="1"/>
</dbReference>
<name>A0ABQ9K8Y8_HEVBR</name>
<dbReference type="PROSITE" id="PS00847">
    <property type="entry name" value="MCM_1"/>
    <property type="match status" value="1"/>
</dbReference>
<dbReference type="PANTHER" id="PTHR11630:SF44">
    <property type="entry name" value="DNA REPLICATION LICENSING FACTOR MCM2"/>
    <property type="match status" value="1"/>
</dbReference>
<dbReference type="Proteomes" id="UP001174677">
    <property type="component" value="Unassembled WGS sequence"/>
</dbReference>
<feature type="region of interest" description="Disordered" evidence="6">
    <location>
        <begin position="1"/>
        <end position="87"/>
    </location>
</feature>
<dbReference type="InterPro" id="IPR001208">
    <property type="entry name" value="MCM_dom"/>
</dbReference>
<evidence type="ECO:0000256" key="1">
    <source>
        <dbReference type="ARBA" id="ARBA00012551"/>
    </source>
</evidence>
<dbReference type="InterPro" id="IPR059098">
    <property type="entry name" value="WHD_MCM2"/>
</dbReference>
<dbReference type="SMART" id="SM00350">
    <property type="entry name" value="MCM"/>
    <property type="match status" value="1"/>
</dbReference>
<protein>
    <recommendedName>
        <fullName evidence="1">DNA helicase</fullName>
        <ecNumber evidence="1">3.6.4.12</ecNumber>
    </recommendedName>
</protein>
<dbReference type="PRINTS" id="PR01657">
    <property type="entry name" value="MCMFAMILY"/>
</dbReference>
<dbReference type="InterPro" id="IPR031327">
    <property type="entry name" value="MCM"/>
</dbReference>
<sequence length="606" mass="68540">MASANSGNPPSAPDSPTSAGMNTDQAQLPPNTSQTSVNLTYDDETPYDSVGLDDSLEDERDMDQIMQDRRAADLELDARDAYTDDNYRPSKRYRADFRLPASQRSYDDMQSSSGRSQWGHSRVHVPMADQTDDYPYEDEDGDEGEFEMYRVQGTLREWVTRDEVCRLGRDRSFFMGELSFPKNSPLYSSIYSQTLSYSEVKVGSCAECQSKRPFSINIEQIVPAGLLPRYKEVILLNDLIDCVTGIHAKNFDLSLNTKSGFPVFATVIEANYRASAVGLTAAVHMDPVTSEWTLESGALVLAEKGICLVDEFDKMNDQDSIHEAMEQQSISISKAGILSSLLLSRLAVLTHDFNTILVPIRKYDSSKAFSQNVELTDPIISRFDILCYEMLAKVVVDSHFKSQPKLTNIDDRFGPRASLRMIIRPLLDPTGLLFGILSQKLLKKYTAYAKLNVFPSLHDSDIEKLTQVYAEVRKESSHGQGVPIALRHIESMIRIFRKYITYKMDYNRMLLNLLQKLVTRALHFEEIMSGSISGLTHIDVKVEDLQSMVNVHGIYYMIFVRAVKRGISDLNPFFSSTDFLQPILSWIMIDELSSIVYQEIKILTTH</sequence>
<evidence type="ECO:0000256" key="6">
    <source>
        <dbReference type="SAM" id="MobiDB-lite"/>
    </source>
</evidence>
<dbReference type="InterPro" id="IPR027417">
    <property type="entry name" value="P-loop_NTPase"/>
</dbReference>
<dbReference type="Pfam" id="PF00493">
    <property type="entry name" value="MCM"/>
    <property type="match status" value="1"/>
</dbReference>
<reference evidence="8 9" key="1">
    <citation type="journal article" date="2023" name="Plant Biotechnol. J.">
        <title>Chromosome-level wild Hevea brasiliensis genome provides new tools for genomic-assisted breeding and valuable loci to elevate rubber yield.</title>
        <authorList>
            <person name="Cheng H."/>
            <person name="Song X."/>
            <person name="Hu Y."/>
            <person name="Wu T."/>
            <person name="Yang Q."/>
            <person name="An Z."/>
            <person name="Feng S."/>
            <person name="Deng Z."/>
            <person name="Wu W."/>
            <person name="Zeng X."/>
            <person name="Tu M."/>
            <person name="Wang X."/>
            <person name="Huang H."/>
        </authorList>
    </citation>
    <scope>NUCLEOTIDE SEQUENCE [LARGE SCALE GENOMIC DNA]</scope>
    <source>
        <strain evidence="8">MT/VB/25A 57/8</strain>
    </source>
</reference>
<keyword evidence="4 5" id="KW-0238">DNA-binding</keyword>
<comment type="similarity">
    <text evidence="5">Belongs to the MCM family.</text>
</comment>
<dbReference type="InterPro" id="IPR018525">
    <property type="entry name" value="MCM_CS"/>
</dbReference>
<comment type="caution">
    <text evidence="8">The sequence shown here is derived from an EMBL/GenBank/DDBJ whole genome shotgun (WGS) entry which is preliminary data.</text>
</comment>
<keyword evidence="9" id="KW-1185">Reference proteome</keyword>
<proteinExistence type="inferred from homology"/>
<evidence type="ECO:0000313" key="9">
    <source>
        <dbReference type="Proteomes" id="UP001174677"/>
    </source>
</evidence>
<evidence type="ECO:0000313" key="8">
    <source>
        <dbReference type="EMBL" id="KAJ9129152.1"/>
    </source>
</evidence>
<evidence type="ECO:0000256" key="4">
    <source>
        <dbReference type="ARBA" id="ARBA00023125"/>
    </source>
</evidence>
<dbReference type="PROSITE" id="PS50051">
    <property type="entry name" value="MCM_2"/>
    <property type="match status" value="1"/>
</dbReference>
<accession>A0ABQ9K8Y8</accession>
<feature type="compositionally biased region" description="Polar residues" evidence="6">
    <location>
        <begin position="1"/>
        <end position="39"/>
    </location>
</feature>